<protein>
    <submittedName>
        <fullName evidence="3">DUF746 domain-containing protein</fullName>
    </submittedName>
</protein>
<dbReference type="EMBL" id="SNSQ01000090">
    <property type="protein sequence ID" value="TEU33055.1"/>
    <property type="molecule type" value="Genomic_DNA"/>
</dbReference>
<feature type="region of interest" description="Disordered" evidence="1">
    <location>
        <begin position="1"/>
        <end position="22"/>
    </location>
</feature>
<dbReference type="Proteomes" id="UP000298234">
    <property type="component" value="Unassembled WGS sequence"/>
</dbReference>
<dbReference type="RefSeq" id="WP_134257754.1">
    <property type="nucleotide sequence ID" value="NZ_SNSG01000103.1"/>
</dbReference>
<sequence>MKANHFRLMQVEDDPDSERPTLEFDATQPLTSRSRHAFADEDDPALTAFVTSLWEELFSTDTQPVPSCPHCGGTQTRLHLRSNRHMRLPQFKCFPCKRLFTRRTGSPMAGLRLEHKMPAFIRLLSQPIPLEEASRRLGLDSDAVALWLMRFRQLIELHDPEKYWAARVTLGLQYKAEGTCPRCNYTGALLSGGFATGHRRRAKCPQCSKTWPLGDHETGMRVKVSIIRDPAISVIERRRRKGLAAPALAAAGGGMLSSPASSPVANVSLPEVPSPLFHRFDFAQPLRANSPLPRHYVEDTELTTYLRAAIAQTQSEEVDPIPPCPHCASGDTWFVSRQRDLPRLPVYHCGTCERSFTRVTRTALANSLRREMLDAFLPWLSQQRPMAHAAKAFNATPETIKGIVKRFRVWLLSLDPSGKYERRVKLGLKTPWPVLPCTKCGQEAPAKPHGFARRKSVEAGQLRLFRCSACEGFFTLLVGDLPS</sequence>
<dbReference type="InterPro" id="IPR008008">
    <property type="entry name" value="DUF746"/>
</dbReference>
<dbReference type="Pfam" id="PF05344">
    <property type="entry name" value="DUF746"/>
    <property type="match status" value="2"/>
</dbReference>
<dbReference type="AlphaFoldDB" id="A0AAX2RBC3"/>
<name>A0AAX2RBC3_BURCE</name>
<evidence type="ECO:0000256" key="1">
    <source>
        <dbReference type="SAM" id="MobiDB-lite"/>
    </source>
</evidence>
<gene>
    <name evidence="3" type="ORF">E3D37_41790</name>
</gene>
<evidence type="ECO:0000259" key="2">
    <source>
        <dbReference type="Pfam" id="PF05344"/>
    </source>
</evidence>
<comment type="caution">
    <text evidence="3">The sequence shown here is derived from an EMBL/GenBank/DDBJ whole genome shotgun (WGS) entry which is preliminary data.</text>
</comment>
<proteinExistence type="predicted"/>
<evidence type="ECO:0000313" key="3">
    <source>
        <dbReference type="EMBL" id="TEU33055.1"/>
    </source>
</evidence>
<feature type="domain" description="DUF746" evidence="2">
    <location>
        <begin position="375"/>
        <end position="427"/>
    </location>
</feature>
<organism evidence="3 4">
    <name type="scientific">Burkholderia cepacia</name>
    <name type="common">Pseudomonas cepacia</name>
    <dbReference type="NCBI Taxonomy" id="292"/>
    <lineage>
        <taxon>Bacteria</taxon>
        <taxon>Pseudomonadati</taxon>
        <taxon>Pseudomonadota</taxon>
        <taxon>Betaproteobacteria</taxon>
        <taxon>Burkholderiales</taxon>
        <taxon>Burkholderiaceae</taxon>
        <taxon>Burkholderia</taxon>
        <taxon>Burkholderia cepacia complex</taxon>
    </lineage>
</organism>
<reference evidence="3 4" key="1">
    <citation type="submission" date="2019-03" db="EMBL/GenBank/DDBJ databases">
        <title>Burkholderia cepacia outbreak.</title>
        <authorList>
            <person name="Farzana R."/>
            <person name="Walsh T.R."/>
        </authorList>
    </citation>
    <scope>NUCLEOTIDE SEQUENCE [LARGE SCALE GENOMIC DNA]</scope>
    <source>
        <strain evidence="4">d13</strain>
    </source>
</reference>
<evidence type="ECO:0000313" key="4">
    <source>
        <dbReference type="Proteomes" id="UP000298234"/>
    </source>
</evidence>
<feature type="domain" description="DUF746" evidence="2">
    <location>
        <begin position="116"/>
        <end position="172"/>
    </location>
</feature>
<accession>A0AAX2RBC3</accession>